<evidence type="ECO:0000313" key="3">
    <source>
        <dbReference type="Proteomes" id="UP001174210"/>
    </source>
</evidence>
<protein>
    <recommendedName>
        <fullName evidence="4">ABC transporter permease</fullName>
    </recommendedName>
</protein>
<keyword evidence="1" id="KW-0812">Transmembrane</keyword>
<proteinExistence type="predicted"/>
<feature type="transmembrane region" description="Helical" evidence="1">
    <location>
        <begin position="114"/>
        <end position="136"/>
    </location>
</feature>
<keyword evidence="3" id="KW-1185">Reference proteome</keyword>
<feature type="transmembrane region" description="Helical" evidence="1">
    <location>
        <begin position="196"/>
        <end position="216"/>
    </location>
</feature>
<organism evidence="2 3">
    <name type="scientific">Leifsonia virtsii</name>
    <dbReference type="NCBI Taxonomy" id="3035915"/>
    <lineage>
        <taxon>Bacteria</taxon>
        <taxon>Bacillati</taxon>
        <taxon>Actinomycetota</taxon>
        <taxon>Actinomycetes</taxon>
        <taxon>Micrococcales</taxon>
        <taxon>Microbacteriaceae</taxon>
        <taxon>Leifsonia</taxon>
    </lineage>
</organism>
<accession>A0ABT8J0D3</accession>
<feature type="transmembrane region" description="Helical" evidence="1">
    <location>
        <begin position="38"/>
        <end position="61"/>
    </location>
</feature>
<reference evidence="2" key="1">
    <citation type="submission" date="2023-03" db="EMBL/GenBank/DDBJ databases">
        <title>MT1 and MT2 Draft Genomes of Novel Species.</title>
        <authorList>
            <person name="Venkateswaran K."/>
        </authorList>
    </citation>
    <scope>NUCLEOTIDE SEQUENCE</scope>
    <source>
        <strain evidence="2">F6_8S_P_1A</strain>
    </source>
</reference>
<feature type="transmembrane region" description="Helical" evidence="1">
    <location>
        <begin position="81"/>
        <end position="107"/>
    </location>
</feature>
<dbReference type="Proteomes" id="UP001174210">
    <property type="component" value="Unassembled WGS sequence"/>
</dbReference>
<evidence type="ECO:0008006" key="4">
    <source>
        <dbReference type="Google" id="ProtNLM"/>
    </source>
</evidence>
<sequence length="261" mass="28179">MTAAHPAAAPGRARAAAPGAGARIWRVVRLNLVNKWTVIWIPAMIMFFIGIVNWLIWWIIWSAAAPADRADAMDGTQWSGGAFYIFVYMMVIAIQIVSSTFPFALGYSVTRRDFAIGSGLTFLLLAAGYALGFALLSTLEEWTNGWGLGGHLFTSVYFADETFAGRLFMVFAAMLFFFAVGAFSAALFMRWRMYGILAAGAVLALLIVGAVALLTYTQNWPAVGEWFVANGPIGVTAWLLLPTVIAAAAGYAVLGRATPRS</sequence>
<comment type="caution">
    <text evidence="2">The sequence shown here is derived from an EMBL/GenBank/DDBJ whole genome shotgun (WGS) entry which is preliminary data.</text>
</comment>
<gene>
    <name evidence="2" type="ORF">P5G59_15420</name>
</gene>
<feature type="transmembrane region" description="Helical" evidence="1">
    <location>
        <begin position="167"/>
        <end position="189"/>
    </location>
</feature>
<evidence type="ECO:0000256" key="1">
    <source>
        <dbReference type="SAM" id="Phobius"/>
    </source>
</evidence>
<keyword evidence="1" id="KW-0472">Membrane</keyword>
<dbReference type="EMBL" id="JAROCB010000004">
    <property type="protein sequence ID" value="MDN4598542.1"/>
    <property type="molecule type" value="Genomic_DNA"/>
</dbReference>
<name>A0ABT8J0D3_9MICO</name>
<evidence type="ECO:0000313" key="2">
    <source>
        <dbReference type="EMBL" id="MDN4598542.1"/>
    </source>
</evidence>
<feature type="transmembrane region" description="Helical" evidence="1">
    <location>
        <begin position="236"/>
        <end position="254"/>
    </location>
</feature>
<dbReference type="RefSeq" id="WP_301219880.1">
    <property type="nucleotide sequence ID" value="NZ_JAROCB010000004.1"/>
</dbReference>
<keyword evidence="1" id="KW-1133">Transmembrane helix</keyword>